<dbReference type="Proteomes" id="UP000664534">
    <property type="component" value="Unassembled WGS sequence"/>
</dbReference>
<feature type="compositionally biased region" description="Basic and acidic residues" evidence="1">
    <location>
        <begin position="73"/>
        <end position="116"/>
    </location>
</feature>
<dbReference type="OrthoDB" id="5372935at2759"/>
<organism evidence="2 3">
    <name type="scientific">Imshaugia aleurites</name>
    <dbReference type="NCBI Taxonomy" id="172621"/>
    <lineage>
        <taxon>Eukaryota</taxon>
        <taxon>Fungi</taxon>
        <taxon>Dikarya</taxon>
        <taxon>Ascomycota</taxon>
        <taxon>Pezizomycotina</taxon>
        <taxon>Lecanoromycetes</taxon>
        <taxon>OSLEUM clade</taxon>
        <taxon>Lecanoromycetidae</taxon>
        <taxon>Lecanorales</taxon>
        <taxon>Lecanorineae</taxon>
        <taxon>Parmeliaceae</taxon>
        <taxon>Imshaugia</taxon>
    </lineage>
</organism>
<keyword evidence="3" id="KW-1185">Reference proteome</keyword>
<evidence type="ECO:0000313" key="2">
    <source>
        <dbReference type="EMBL" id="CAF9935005.1"/>
    </source>
</evidence>
<accession>A0A8H3IV79</accession>
<protein>
    <submittedName>
        <fullName evidence="2">Uncharacterized protein</fullName>
    </submittedName>
</protein>
<comment type="caution">
    <text evidence="2">The sequence shown here is derived from an EMBL/GenBank/DDBJ whole genome shotgun (WGS) entry which is preliminary data.</text>
</comment>
<dbReference type="PANTHER" id="PTHR42085:SF1">
    <property type="entry name" value="F-BOX DOMAIN-CONTAINING PROTEIN"/>
    <property type="match status" value="1"/>
</dbReference>
<feature type="compositionally biased region" description="Polar residues" evidence="1">
    <location>
        <begin position="26"/>
        <end position="39"/>
    </location>
</feature>
<dbReference type="InterPro" id="IPR038883">
    <property type="entry name" value="AN11006-like"/>
</dbReference>
<dbReference type="PANTHER" id="PTHR42085">
    <property type="entry name" value="F-BOX DOMAIN-CONTAINING PROTEIN"/>
    <property type="match status" value="1"/>
</dbReference>
<evidence type="ECO:0000256" key="1">
    <source>
        <dbReference type="SAM" id="MobiDB-lite"/>
    </source>
</evidence>
<feature type="region of interest" description="Disordered" evidence="1">
    <location>
        <begin position="1"/>
        <end position="123"/>
    </location>
</feature>
<dbReference type="EMBL" id="CAJPDT010000080">
    <property type="protein sequence ID" value="CAF9935005.1"/>
    <property type="molecule type" value="Genomic_DNA"/>
</dbReference>
<name>A0A8H3IV79_9LECA</name>
<dbReference type="AlphaFoldDB" id="A0A8H3IV79"/>
<gene>
    <name evidence="2" type="ORF">IMSHALPRED_010070</name>
</gene>
<proteinExistence type="predicted"/>
<reference evidence="2" key="1">
    <citation type="submission" date="2021-03" db="EMBL/GenBank/DDBJ databases">
        <authorList>
            <person name="Tagirdzhanova G."/>
        </authorList>
    </citation>
    <scope>NUCLEOTIDE SEQUENCE</scope>
</reference>
<sequence>MANSNHSRARQPTIKARSQVNKRKQSSQVQFFATETPSPRSDRPVRSAKRVRLAPGYVDSSALLFDSDDEGTDDAKSPSEHDSEDESKSEGDDEDRHIAKEPRLGEKVKAQVKKEIPPPPPDPSCLAYYPKTYAAVQRWNKMLGLPPPNPMSDAPIDKTPKPEVDAPKLEVAKAFVPEGVINKNPSYDETKAGFEKLPGEIRNKIYALVFKKQAPIDFMNRGGFARSGSFLRVNKAVYNEARVFVYGQNRFLFGHNFAKSGSYFDHVWQELGWSHIRRFLTDIGPENTSLIQTLGISFYDASPSGNPDTSMNQRRFTYNKDVLWILDHLSQHGKILKLKLGFCGRRNVRMATRDRDFLNALKGVKTDKLDIGNPGREDSSKYDRMHHSKIDQLVEDALKDVMVRPLPLKELDPRLEF</sequence>
<evidence type="ECO:0000313" key="3">
    <source>
        <dbReference type="Proteomes" id="UP000664534"/>
    </source>
</evidence>